<feature type="region of interest" description="Disordered" evidence="1">
    <location>
        <begin position="276"/>
        <end position="336"/>
    </location>
</feature>
<proteinExistence type="predicted"/>
<dbReference type="Gene3D" id="2.30.30.140">
    <property type="match status" value="1"/>
</dbReference>
<feature type="domain" description="PWWP" evidence="2">
    <location>
        <begin position="140"/>
        <end position="211"/>
    </location>
</feature>
<dbReference type="AlphaFoldDB" id="A0A6G1K4G6"/>
<feature type="region of interest" description="Disordered" evidence="1">
    <location>
        <begin position="508"/>
        <end position="585"/>
    </location>
</feature>
<feature type="compositionally biased region" description="Basic residues" evidence="1">
    <location>
        <begin position="381"/>
        <end position="390"/>
    </location>
</feature>
<evidence type="ECO:0000313" key="4">
    <source>
        <dbReference type="Proteomes" id="UP000799428"/>
    </source>
</evidence>
<evidence type="ECO:0000259" key="2">
    <source>
        <dbReference type="PROSITE" id="PS50812"/>
    </source>
</evidence>
<feature type="compositionally biased region" description="Basic and acidic residues" evidence="1">
    <location>
        <begin position="64"/>
        <end position="81"/>
    </location>
</feature>
<dbReference type="GO" id="GO:0005739">
    <property type="term" value="C:mitochondrion"/>
    <property type="evidence" value="ECO:0007669"/>
    <property type="project" value="InterPro"/>
</dbReference>
<dbReference type="Proteomes" id="UP000799428">
    <property type="component" value="Unassembled WGS sequence"/>
</dbReference>
<feature type="compositionally biased region" description="Basic residues" evidence="1">
    <location>
        <begin position="119"/>
        <end position="129"/>
    </location>
</feature>
<dbReference type="OrthoDB" id="62853at2759"/>
<sequence length="585" mass="63603">MADKTSTPVAADAAKSVEETTRPVDAASEPAVEGAKPTNGDSVAPTDDAVEADPTLDEPTATDAKADDATGEEAAVKESVRSRLIGSIDTTLANSANGTPASKKGGNNRRKSGAGIPEHKKKTPSKKKKVTAELQLNVQPGETRFVAMRGYQPWPVIVCDEEMLPEILLCKRPVSAKRIDGTYREDFMEGGKNAKDRRFPVMFLGTNEFAWQVNTELQPFDLDEVKKEVAAGNTTKKSKALWQAYEIAAKGHDLDYFKAMLNDHDKALQDELEKMAVESEEEVKPEKKTGKRKSIAAEESDDIDMEDVDGDAAPSAKKAKASKKRKKDAESDGEQEKACLSFRTILLHSLIFIQPAKTPKTKLKLNNTKTPKEASAAKPKKEAKPKKTPKAKSVSQEAEPVVEEKPLTDAERIEKREKSVLYLRHRLQKGFLSRDQAPKEEEMDNMSDYLKQLEGHQDLEAEVIKKTKVHKVLKAIIKLNSIPKEDEYQFKKRSNELLSKWGGALAAEADAPAEAPTVAEPATNGVKHDAQKTDPVKAEATPLEPVTKAADGGGDVDMAEDEATPAVNAESGSSAEVAVSDASAV</sequence>
<feature type="compositionally biased region" description="Acidic residues" evidence="1">
    <location>
        <begin position="298"/>
        <end position="310"/>
    </location>
</feature>
<feature type="compositionally biased region" description="Low complexity" evidence="1">
    <location>
        <begin position="364"/>
        <end position="377"/>
    </location>
</feature>
<feature type="compositionally biased region" description="Low complexity" evidence="1">
    <location>
        <begin position="566"/>
        <end position="585"/>
    </location>
</feature>
<evidence type="ECO:0000313" key="3">
    <source>
        <dbReference type="EMBL" id="KAF2707779.1"/>
    </source>
</evidence>
<evidence type="ECO:0000256" key="1">
    <source>
        <dbReference type="SAM" id="MobiDB-lite"/>
    </source>
</evidence>
<reference evidence="3" key="1">
    <citation type="journal article" date="2020" name="Stud. Mycol.">
        <title>101 Dothideomycetes genomes: a test case for predicting lifestyles and emergence of pathogens.</title>
        <authorList>
            <person name="Haridas S."/>
            <person name="Albert R."/>
            <person name="Binder M."/>
            <person name="Bloem J."/>
            <person name="Labutti K."/>
            <person name="Salamov A."/>
            <person name="Andreopoulos B."/>
            <person name="Baker S."/>
            <person name="Barry K."/>
            <person name="Bills G."/>
            <person name="Bluhm B."/>
            <person name="Cannon C."/>
            <person name="Castanera R."/>
            <person name="Culley D."/>
            <person name="Daum C."/>
            <person name="Ezra D."/>
            <person name="Gonzalez J."/>
            <person name="Henrissat B."/>
            <person name="Kuo A."/>
            <person name="Liang C."/>
            <person name="Lipzen A."/>
            <person name="Lutzoni F."/>
            <person name="Magnuson J."/>
            <person name="Mondo S."/>
            <person name="Nolan M."/>
            <person name="Ohm R."/>
            <person name="Pangilinan J."/>
            <person name="Park H.-J."/>
            <person name="Ramirez L."/>
            <person name="Alfaro M."/>
            <person name="Sun H."/>
            <person name="Tritt A."/>
            <person name="Yoshinaga Y."/>
            <person name="Zwiers L.-H."/>
            <person name="Turgeon B."/>
            <person name="Goodwin S."/>
            <person name="Spatafora J."/>
            <person name="Crous P."/>
            <person name="Grigoriev I."/>
        </authorList>
    </citation>
    <scope>NUCLEOTIDE SEQUENCE</scope>
    <source>
        <strain evidence="3">CBS 279.74</strain>
    </source>
</reference>
<organism evidence="3 4">
    <name type="scientific">Pleomassaria siparia CBS 279.74</name>
    <dbReference type="NCBI Taxonomy" id="1314801"/>
    <lineage>
        <taxon>Eukaryota</taxon>
        <taxon>Fungi</taxon>
        <taxon>Dikarya</taxon>
        <taxon>Ascomycota</taxon>
        <taxon>Pezizomycotina</taxon>
        <taxon>Dothideomycetes</taxon>
        <taxon>Pleosporomycetidae</taxon>
        <taxon>Pleosporales</taxon>
        <taxon>Pleomassariaceae</taxon>
        <taxon>Pleomassaria</taxon>
    </lineage>
</organism>
<gene>
    <name evidence="3" type="ORF">K504DRAFT_383308</name>
</gene>
<dbReference type="InterPro" id="IPR026093">
    <property type="entry name" value="MGARP"/>
</dbReference>
<dbReference type="SUPFAM" id="SSF63748">
    <property type="entry name" value="Tudor/PWWP/MBT"/>
    <property type="match status" value="1"/>
</dbReference>
<dbReference type="Pfam" id="PF00855">
    <property type="entry name" value="PWWP"/>
    <property type="match status" value="1"/>
</dbReference>
<feature type="region of interest" description="Disordered" evidence="1">
    <location>
        <begin position="1"/>
        <end position="130"/>
    </location>
</feature>
<name>A0A6G1K4G6_9PLEO</name>
<accession>A0A6G1K4G6</accession>
<feature type="compositionally biased region" description="Basic and acidic residues" evidence="1">
    <location>
        <begin position="276"/>
        <end position="288"/>
    </location>
</feature>
<protein>
    <recommendedName>
        <fullName evidence="2">PWWP domain-containing protein</fullName>
    </recommendedName>
</protein>
<dbReference type="PANTHER" id="PTHR22910">
    <property type="entry name" value="PROTEIN MGARP"/>
    <property type="match status" value="1"/>
</dbReference>
<feature type="compositionally biased region" description="Basic and acidic residues" evidence="1">
    <location>
        <begin position="327"/>
        <end position="336"/>
    </location>
</feature>
<feature type="compositionally biased region" description="Low complexity" evidence="1">
    <location>
        <begin position="508"/>
        <end position="522"/>
    </location>
</feature>
<keyword evidence="4" id="KW-1185">Reference proteome</keyword>
<dbReference type="EMBL" id="MU005773">
    <property type="protein sequence ID" value="KAF2707779.1"/>
    <property type="molecule type" value="Genomic_DNA"/>
</dbReference>
<dbReference type="PANTHER" id="PTHR22910:SF6">
    <property type="entry name" value="PROTEIN MGARP"/>
    <property type="match status" value="1"/>
</dbReference>
<dbReference type="PROSITE" id="PS50812">
    <property type="entry name" value="PWWP"/>
    <property type="match status" value="1"/>
</dbReference>
<feature type="compositionally biased region" description="Basic residues" evidence="1">
    <location>
        <begin position="317"/>
        <end position="326"/>
    </location>
</feature>
<feature type="compositionally biased region" description="Polar residues" evidence="1">
    <location>
        <begin position="88"/>
        <end position="100"/>
    </location>
</feature>
<feature type="compositionally biased region" description="Basic and acidic residues" evidence="1">
    <location>
        <begin position="526"/>
        <end position="537"/>
    </location>
</feature>
<dbReference type="SMART" id="SM00293">
    <property type="entry name" value="PWWP"/>
    <property type="match status" value="1"/>
</dbReference>
<feature type="region of interest" description="Disordered" evidence="1">
    <location>
        <begin position="362"/>
        <end position="410"/>
    </location>
</feature>
<dbReference type="InterPro" id="IPR000313">
    <property type="entry name" value="PWWP_dom"/>
</dbReference>